<evidence type="ECO:0000313" key="3">
    <source>
        <dbReference type="Proteomes" id="UP001432027"/>
    </source>
</evidence>
<name>A0AAV5SRC5_9BILA</name>
<dbReference type="AlphaFoldDB" id="A0AAV5SRC5"/>
<gene>
    <name evidence="2" type="ORF">PENTCL1PPCAC_7325</name>
</gene>
<feature type="coiled-coil region" evidence="1">
    <location>
        <begin position="39"/>
        <end position="236"/>
    </location>
</feature>
<keyword evidence="3" id="KW-1185">Reference proteome</keyword>
<organism evidence="2 3">
    <name type="scientific">Pristionchus entomophagus</name>
    <dbReference type="NCBI Taxonomy" id="358040"/>
    <lineage>
        <taxon>Eukaryota</taxon>
        <taxon>Metazoa</taxon>
        <taxon>Ecdysozoa</taxon>
        <taxon>Nematoda</taxon>
        <taxon>Chromadorea</taxon>
        <taxon>Rhabditida</taxon>
        <taxon>Rhabditina</taxon>
        <taxon>Diplogasteromorpha</taxon>
        <taxon>Diplogasteroidea</taxon>
        <taxon>Neodiplogasteridae</taxon>
        <taxon>Pristionchus</taxon>
    </lineage>
</organism>
<feature type="non-terminal residue" evidence="2">
    <location>
        <position position="1"/>
    </location>
</feature>
<dbReference type="Proteomes" id="UP001432027">
    <property type="component" value="Unassembled WGS sequence"/>
</dbReference>
<proteinExistence type="predicted"/>
<sequence length="335" mass="39261">SPDKDAALTEEGKKDKMIQRYLGEVVRLRDLLQTEAMGREASEEKTRELEDRLDLQKKKIEKGKTKLSDAKEQFEEEKEEMKKMWKVILREKDEEMKKMREEMEGQKRKFSREKKAHELEVGELKEANRKLKSRVNTLEDKMKKEKEENEELKISTSKKLSVQVHESKRLNGVNKELLAKLKMRESEKEELKDEVKRLLNEVDTLNRDNFSLSSKLAEAERAVDAARKEKEEGMRGTKKTEQTASAAVRNTMEGQSIPLPFAVISPTINAALSAETINMRAEYDHLRQARDYWKREHDRIHQDFAKYRKTHRHEKSRPADRACIPIASDHGWNDT</sequence>
<evidence type="ECO:0000313" key="2">
    <source>
        <dbReference type="EMBL" id="GMS85150.1"/>
    </source>
</evidence>
<reference evidence="2" key="1">
    <citation type="submission" date="2023-10" db="EMBL/GenBank/DDBJ databases">
        <title>Genome assembly of Pristionchus species.</title>
        <authorList>
            <person name="Yoshida K."/>
            <person name="Sommer R.J."/>
        </authorList>
    </citation>
    <scope>NUCLEOTIDE SEQUENCE</scope>
    <source>
        <strain evidence="2">RS0144</strain>
    </source>
</reference>
<comment type="caution">
    <text evidence="2">The sequence shown here is derived from an EMBL/GenBank/DDBJ whole genome shotgun (WGS) entry which is preliminary data.</text>
</comment>
<evidence type="ECO:0000256" key="1">
    <source>
        <dbReference type="SAM" id="Coils"/>
    </source>
</evidence>
<accession>A0AAV5SRC5</accession>
<protein>
    <submittedName>
        <fullName evidence="2">Uncharacterized protein</fullName>
    </submittedName>
</protein>
<keyword evidence="1" id="KW-0175">Coiled coil</keyword>
<dbReference type="EMBL" id="BTSX01000002">
    <property type="protein sequence ID" value="GMS85150.1"/>
    <property type="molecule type" value="Genomic_DNA"/>
</dbReference>